<dbReference type="SUPFAM" id="SSF50978">
    <property type="entry name" value="WD40 repeat-like"/>
    <property type="match status" value="1"/>
</dbReference>
<dbReference type="AlphaFoldDB" id="A0A7K5FHY3"/>
<evidence type="ECO:0000256" key="5">
    <source>
        <dbReference type="PROSITE-ProRule" id="PRU00221"/>
    </source>
</evidence>
<feature type="domain" description="CDC20/Fizzy WD40" evidence="7">
    <location>
        <begin position="323"/>
        <end position="456"/>
    </location>
</feature>
<dbReference type="Pfam" id="PF00400">
    <property type="entry name" value="WD40"/>
    <property type="match status" value="1"/>
</dbReference>
<sequence length="479" mass="53321">MDQDYERRLLRQINIQNENTMPCVAEMRRTLTPSNSPMSSPSKHGDRFIPSRAGANWSINFHRINENEKSPSQNRKAKDATSDNGKDGLAYSALLKNELLGAGIEKVQDPQTEDRRLQPSTPEKKSLFTYSLCTKRSSPDDGNEVSPYSLSPVSNKSQKLLRSPRKPTRKISKIPFKVLDAPELQDDFYLNLVDWSSLNVLSVGLGTCVYLWSACTSQVTRLCDLSVEGDSVTSVGWSERGNLVAVGTHKGFVQIWDAAAGKKLSMLEGHTARVGKEVGGRGGLWAQMVYRPPAPGLWRQRQQGMVLPRSKHKFDHVSLLCQLLVWNHSSLSPVQQYTEHLAAVKAIAWSPHQHGLLASGGGTADRCIRFWNTLTGQPLQCIDTGSQVCNLAWSKHANELVSTHGYSQNQILVWKYPSLTQVAKLTGHSYRVLYLAMSPDGEAIVTGAGDETLRFWNVFSKTRSTKESVSVLNLFTRIR</sequence>
<evidence type="ECO:0000259" key="7">
    <source>
        <dbReference type="Pfam" id="PF24807"/>
    </source>
</evidence>
<evidence type="ECO:0000256" key="6">
    <source>
        <dbReference type="SAM" id="MobiDB-lite"/>
    </source>
</evidence>
<dbReference type="Pfam" id="PF24807">
    <property type="entry name" value="WD40_CDC20-Fz"/>
    <property type="match status" value="1"/>
</dbReference>
<dbReference type="PANTHER" id="PTHR19918">
    <property type="entry name" value="CELL DIVISION CYCLE 20 CDC20 FIZZY -RELATED"/>
    <property type="match status" value="1"/>
</dbReference>
<organism evidence="8 9">
    <name type="scientific">Probosciger aterrimus</name>
    <name type="common">Palm cockatoo</name>
    <dbReference type="NCBI Taxonomy" id="141839"/>
    <lineage>
        <taxon>Eukaryota</taxon>
        <taxon>Metazoa</taxon>
        <taxon>Chordata</taxon>
        <taxon>Craniata</taxon>
        <taxon>Vertebrata</taxon>
        <taxon>Euteleostomi</taxon>
        <taxon>Archelosauria</taxon>
        <taxon>Archosauria</taxon>
        <taxon>Dinosauria</taxon>
        <taxon>Saurischia</taxon>
        <taxon>Theropoda</taxon>
        <taxon>Coelurosauria</taxon>
        <taxon>Aves</taxon>
        <taxon>Neognathae</taxon>
        <taxon>Neoaves</taxon>
        <taxon>Telluraves</taxon>
        <taxon>Australaves</taxon>
        <taxon>Psittaciformes</taxon>
        <taxon>Cacatuidae</taxon>
        <taxon>Probosciger</taxon>
    </lineage>
</organism>
<dbReference type="InterPro" id="IPR033010">
    <property type="entry name" value="Cdc20/Fizzy"/>
</dbReference>
<feature type="region of interest" description="Disordered" evidence="6">
    <location>
        <begin position="64"/>
        <end position="88"/>
    </location>
</feature>
<feature type="non-terminal residue" evidence="8">
    <location>
        <position position="479"/>
    </location>
</feature>
<feature type="compositionally biased region" description="Polar residues" evidence="6">
    <location>
        <begin position="146"/>
        <end position="160"/>
    </location>
</feature>
<protein>
    <submittedName>
        <fullName evidence="8">FZR1 protein</fullName>
    </submittedName>
</protein>
<feature type="repeat" description="WD" evidence="5">
    <location>
        <begin position="225"/>
        <end position="266"/>
    </location>
</feature>
<feature type="compositionally biased region" description="Basic and acidic residues" evidence="6">
    <location>
        <begin position="76"/>
        <end position="86"/>
    </location>
</feature>
<evidence type="ECO:0000313" key="8">
    <source>
        <dbReference type="EMBL" id="NWS44532.1"/>
    </source>
</evidence>
<dbReference type="InterPro" id="IPR001680">
    <property type="entry name" value="WD40_rpt"/>
</dbReference>
<dbReference type="GO" id="GO:0031145">
    <property type="term" value="P:anaphase-promoting complex-dependent catabolic process"/>
    <property type="evidence" value="ECO:0007669"/>
    <property type="project" value="TreeGrafter"/>
</dbReference>
<dbReference type="EMBL" id="VYZH01002010">
    <property type="protein sequence ID" value="NWS44532.1"/>
    <property type="molecule type" value="Genomic_DNA"/>
</dbReference>
<reference evidence="8 9" key="1">
    <citation type="submission" date="2019-09" db="EMBL/GenBank/DDBJ databases">
        <title>Bird 10,000 Genomes (B10K) Project - Family phase.</title>
        <authorList>
            <person name="Zhang G."/>
        </authorList>
    </citation>
    <scope>NUCLEOTIDE SEQUENCE [LARGE SCALE GENOMIC DNA]</scope>
    <source>
        <strain evidence="8">B10K-DU-017-47</strain>
    </source>
</reference>
<evidence type="ECO:0000313" key="9">
    <source>
        <dbReference type="Proteomes" id="UP000562415"/>
    </source>
</evidence>
<dbReference type="InterPro" id="IPR036322">
    <property type="entry name" value="WD40_repeat_dom_sf"/>
</dbReference>
<evidence type="ECO:0000256" key="2">
    <source>
        <dbReference type="ARBA" id="ARBA00022574"/>
    </source>
</evidence>
<dbReference type="PROSITE" id="PS50294">
    <property type="entry name" value="WD_REPEATS_REGION"/>
    <property type="match status" value="1"/>
</dbReference>
<dbReference type="GO" id="GO:1905786">
    <property type="term" value="P:positive regulation of anaphase-promoting complex-dependent catabolic process"/>
    <property type="evidence" value="ECO:0007669"/>
    <property type="project" value="TreeGrafter"/>
</dbReference>
<feature type="repeat" description="WD" evidence="5">
    <location>
        <begin position="425"/>
        <end position="466"/>
    </location>
</feature>
<dbReference type="GO" id="GO:0005680">
    <property type="term" value="C:anaphase-promoting complex"/>
    <property type="evidence" value="ECO:0007669"/>
    <property type="project" value="TreeGrafter"/>
</dbReference>
<dbReference type="SMART" id="SM00320">
    <property type="entry name" value="WD40"/>
    <property type="match status" value="4"/>
</dbReference>
<feature type="compositionally biased region" description="Polar residues" evidence="6">
    <location>
        <begin position="31"/>
        <end position="42"/>
    </location>
</feature>
<dbReference type="PANTHER" id="PTHR19918:SF1">
    <property type="entry name" value="FIZZY-RELATED PROTEIN HOMOLOG"/>
    <property type="match status" value="1"/>
</dbReference>
<dbReference type="InterPro" id="IPR015943">
    <property type="entry name" value="WD40/YVTN_repeat-like_dom_sf"/>
</dbReference>
<dbReference type="InterPro" id="IPR056150">
    <property type="entry name" value="WD40_CDC20-Fz"/>
</dbReference>
<dbReference type="Gene3D" id="2.130.10.10">
    <property type="entry name" value="YVTN repeat-like/Quinoprotein amine dehydrogenase"/>
    <property type="match status" value="2"/>
</dbReference>
<accession>A0A7K5FHY3</accession>
<evidence type="ECO:0000256" key="1">
    <source>
        <dbReference type="ARBA" id="ARBA00006445"/>
    </source>
</evidence>
<name>A0A7K5FHY3_PROAR</name>
<feature type="region of interest" description="Disordered" evidence="6">
    <location>
        <begin position="135"/>
        <end position="166"/>
    </location>
</feature>
<feature type="region of interest" description="Disordered" evidence="6">
    <location>
        <begin position="31"/>
        <end position="51"/>
    </location>
</feature>
<proteinExistence type="inferred from homology"/>
<dbReference type="Proteomes" id="UP000562415">
    <property type="component" value="Unassembled WGS sequence"/>
</dbReference>
<dbReference type="PROSITE" id="PS50082">
    <property type="entry name" value="WD_REPEATS_2"/>
    <property type="match status" value="2"/>
</dbReference>
<keyword evidence="9" id="KW-1185">Reference proteome</keyword>
<feature type="non-terminal residue" evidence="8">
    <location>
        <position position="1"/>
    </location>
</feature>
<comment type="similarity">
    <text evidence="1">Belongs to the WD repeat CDC20/Fizzy family.</text>
</comment>
<keyword evidence="4" id="KW-0131">Cell cycle</keyword>
<evidence type="ECO:0000256" key="3">
    <source>
        <dbReference type="ARBA" id="ARBA00022737"/>
    </source>
</evidence>
<gene>
    <name evidence="8" type="primary">Fzr1</name>
    <name evidence="8" type="ORF">PROATE_R03351</name>
</gene>
<keyword evidence="3" id="KW-0677">Repeat</keyword>
<keyword evidence="2 5" id="KW-0853">WD repeat</keyword>
<dbReference type="InterPro" id="IPR019775">
    <property type="entry name" value="WD40_repeat_CS"/>
</dbReference>
<dbReference type="OrthoDB" id="10263272at2759"/>
<dbReference type="GO" id="GO:0010997">
    <property type="term" value="F:anaphase-promoting complex binding"/>
    <property type="evidence" value="ECO:0007669"/>
    <property type="project" value="InterPro"/>
</dbReference>
<dbReference type="GO" id="GO:1990757">
    <property type="term" value="F:ubiquitin ligase activator activity"/>
    <property type="evidence" value="ECO:0007669"/>
    <property type="project" value="TreeGrafter"/>
</dbReference>
<comment type="caution">
    <text evidence="8">The sequence shown here is derived from an EMBL/GenBank/DDBJ whole genome shotgun (WGS) entry which is preliminary data.</text>
</comment>
<evidence type="ECO:0000256" key="4">
    <source>
        <dbReference type="ARBA" id="ARBA00023306"/>
    </source>
</evidence>
<dbReference type="PROSITE" id="PS00678">
    <property type="entry name" value="WD_REPEATS_1"/>
    <property type="match status" value="1"/>
</dbReference>